<dbReference type="OrthoDB" id="8969464at2"/>
<evidence type="ECO:0000313" key="6">
    <source>
        <dbReference type="Proteomes" id="UP000441797"/>
    </source>
</evidence>
<dbReference type="InterPro" id="IPR018490">
    <property type="entry name" value="cNMP-bd_dom_sf"/>
</dbReference>
<organism evidence="5 6">
    <name type="scientific">Gloeocapsopsis dulcis AAB1 = 1H9</name>
    <dbReference type="NCBI Taxonomy" id="1433147"/>
    <lineage>
        <taxon>Bacteria</taxon>
        <taxon>Bacillati</taxon>
        <taxon>Cyanobacteriota</taxon>
        <taxon>Cyanophyceae</taxon>
        <taxon>Oscillatoriophycideae</taxon>
        <taxon>Chroococcales</taxon>
        <taxon>Chroococcaceae</taxon>
        <taxon>Gloeocapsopsis</taxon>
        <taxon>Gloeocapsopsis dulcis</taxon>
    </lineage>
</organism>
<evidence type="ECO:0000256" key="2">
    <source>
        <dbReference type="ARBA" id="ARBA00023125"/>
    </source>
</evidence>
<dbReference type="GO" id="GO:0003677">
    <property type="term" value="F:DNA binding"/>
    <property type="evidence" value="ECO:0007669"/>
    <property type="project" value="UniProtKB-KW"/>
</dbReference>
<protein>
    <submittedName>
        <fullName evidence="5">Crp/Fnr family transcriptional regulator</fullName>
    </submittedName>
</protein>
<dbReference type="InterPro" id="IPR050397">
    <property type="entry name" value="Env_Response_Regulators"/>
</dbReference>
<feature type="domain" description="HTH crp-type" evidence="4">
    <location>
        <begin position="169"/>
        <end position="235"/>
    </location>
</feature>
<evidence type="ECO:0000256" key="1">
    <source>
        <dbReference type="ARBA" id="ARBA00023015"/>
    </source>
</evidence>
<dbReference type="SUPFAM" id="SSF51206">
    <property type="entry name" value="cAMP-binding domain-like"/>
    <property type="match status" value="1"/>
</dbReference>
<evidence type="ECO:0000256" key="3">
    <source>
        <dbReference type="ARBA" id="ARBA00023163"/>
    </source>
</evidence>
<dbReference type="GO" id="GO:0005829">
    <property type="term" value="C:cytosol"/>
    <property type="evidence" value="ECO:0007669"/>
    <property type="project" value="TreeGrafter"/>
</dbReference>
<dbReference type="Proteomes" id="UP000441797">
    <property type="component" value="Unassembled WGS sequence"/>
</dbReference>
<keyword evidence="3" id="KW-0804">Transcription</keyword>
<dbReference type="GO" id="GO:0003700">
    <property type="term" value="F:DNA-binding transcription factor activity"/>
    <property type="evidence" value="ECO:0007669"/>
    <property type="project" value="TreeGrafter"/>
</dbReference>
<comment type="caution">
    <text evidence="5">The sequence shown here is derived from an EMBL/GenBank/DDBJ whole genome shotgun (WGS) entry which is preliminary data.</text>
</comment>
<keyword evidence="1" id="KW-0805">Transcription regulation</keyword>
<dbReference type="PANTHER" id="PTHR24567:SF74">
    <property type="entry name" value="HTH-TYPE TRANSCRIPTIONAL REGULATOR ARCR"/>
    <property type="match status" value="1"/>
</dbReference>
<dbReference type="PANTHER" id="PTHR24567">
    <property type="entry name" value="CRP FAMILY TRANSCRIPTIONAL REGULATORY PROTEIN"/>
    <property type="match status" value="1"/>
</dbReference>
<evidence type="ECO:0000313" key="5">
    <source>
        <dbReference type="EMBL" id="MUL37372.1"/>
    </source>
</evidence>
<dbReference type="InterPro" id="IPR036388">
    <property type="entry name" value="WH-like_DNA-bd_sf"/>
</dbReference>
<dbReference type="SUPFAM" id="SSF46785">
    <property type="entry name" value="Winged helix' DNA-binding domain"/>
    <property type="match status" value="1"/>
</dbReference>
<dbReference type="InterPro" id="IPR012318">
    <property type="entry name" value="HTH_CRP"/>
</dbReference>
<accession>A0A6N8FXM1</accession>
<dbReference type="Gene3D" id="1.10.10.10">
    <property type="entry name" value="Winged helix-like DNA-binding domain superfamily/Winged helix DNA-binding domain"/>
    <property type="match status" value="1"/>
</dbReference>
<evidence type="ECO:0000259" key="4">
    <source>
        <dbReference type="Pfam" id="PF13545"/>
    </source>
</evidence>
<dbReference type="InterPro" id="IPR036390">
    <property type="entry name" value="WH_DNA-bd_sf"/>
</dbReference>
<proteinExistence type="predicted"/>
<dbReference type="Pfam" id="PF13545">
    <property type="entry name" value="HTH_Crp_2"/>
    <property type="match status" value="1"/>
</dbReference>
<keyword evidence="2" id="KW-0238">DNA-binding</keyword>
<keyword evidence="6" id="KW-1185">Reference proteome</keyword>
<dbReference type="AlphaFoldDB" id="A0A6N8FXM1"/>
<name>A0A6N8FXM1_9CHRO</name>
<gene>
    <name evidence="5" type="ORF">BWI75_13795</name>
</gene>
<dbReference type="InterPro" id="IPR014710">
    <property type="entry name" value="RmlC-like_jellyroll"/>
</dbReference>
<sequence>MKSVISLDTSDVIRQLKFVSQDVPTSVKNRLLASLPREEYERLQPYLEPVSLDFKRELYQPNVPIEFVYFPLEGVCSLLSLSSEGQLIEVGTVGNEGMVGLPVFLGVREIPGMSMCQVPGNALRMRAEDLQTQVSCDSLLYNVLHRYTQTLFNFISQSGLCNRLNSIEQRCCRWLLLTRDRVGTDEFPLTHEFLSQMLGVRRAGVSDVAARLQNAGFISYRYGKMTIVDRAGLEATSCECYELIKADFERLISDDNMN</sequence>
<reference evidence="5 6" key="1">
    <citation type="journal article" date="2019" name="Front. Microbiol.">
        <title>Genomic Features for Desiccation Tolerance and Sugar Biosynthesis in the Extremophile Gloeocapsopsis sp. UTEX B3054.</title>
        <authorList>
            <person name="Urrejola C."/>
            <person name="Alcorta J."/>
            <person name="Salas L."/>
            <person name="Vasquez M."/>
            <person name="Polz M.F."/>
            <person name="Vicuna R."/>
            <person name="Diez B."/>
        </authorList>
    </citation>
    <scope>NUCLEOTIDE SEQUENCE [LARGE SCALE GENOMIC DNA]</scope>
    <source>
        <strain evidence="5 6">1H9</strain>
    </source>
</reference>
<dbReference type="EMBL" id="NAPY01000020">
    <property type="protein sequence ID" value="MUL37372.1"/>
    <property type="molecule type" value="Genomic_DNA"/>
</dbReference>
<dbReference type="Gene3D" id="2.60.120.10">
    <property type="entry name" value="Jelly Rolls"/>
    <property type="match status" value="1"/>
</dbReference>